<gene>
    <name evidence="2" type="ORF">LY79DRAFT_271630</name>
</gene>
<protein>
    <submittedName>
        <fullName evidence="2">Uncharacterized protein</fullName>
    </submittedName>
</protein>
<proteinExistence type="predicted"/>
<keyword evidence="3" id="KW-1185">Reference proteome</keyword>
<sequence length="191" mass="21534">MRVILEGGGFESVASPSMARQMSFGGWQDFLVESFAPYPEASHISGFPPKIASERPVDENTTHYPRVSWPEVVHQDTNWPESFDYVEEAQATGPGRARPGKDPRPDSFQLHPTGDPEGGRQRSCLWFTARSIMWDGPTWFQRLNVRRSTWGETRLLTLKTADPILDFQNGRSGAIASCRLTTTRQECECQT</sequence>
<accession>A0AAD8PVD9</accession>
<reference evidence="2" key="1">
    <citation type="submission" date="2021-06" db="EMBL/GenBank/DDBJ databases">
        <title>Comparative genomics, transcriptomics and evolutionary studies reveal genomic signatures of adaptation to plant cell wall in hemibiotrophic fungi.</title>
        <authorList>
            <consortium name="DOE Joint Genome Institute"/>
            <person name="Baroncelli R."/>
            <person name="Diaz J.F."/>
            <person name="Benocci T."/>
            <person name="Peng M."/>
            <person name="Battaglia E."/>
            <person name="Haridas S."/>
            <person name="Andreopoulos W."/>
            <person name="Labutti K."/>
            <person name="Pangilinan J."/>
            <person name="Floch G.L."/>
            <person name="Makela M.R."/>
            <person name="Henrissat B."/>
            <person name="Grigoriev I.V."/>
            <person name="Crouch J.A."/>
            <person name="De Vries R.P."/>
            <person name="Sukno S.A."/>
            <person name="Thon M.R."/>
        </authorList>
    </citation>
    <scope>NUCLEOTIDE SEQUENCE</scope>
    <source>
        <strain evidence="2">CBS 125086</strain>
    </source>
</reference>
<feature type="region of interest" description="Disordered" evidence="1">
    <location>
        <begin position="90"/>
        <end position="121"/>
    </location>
</feature>
<evidence type="ECO:0000313" key="2">
    <source>
        <dbReference type="EMBL" id="KAK1585356.1"/>
    </source>
</evidence>
<dbReference type="Proteomes" id="UP001230504">
    <property type="component" value="Unassembled WGS sequence"/>
</dbReference>
<organism evidence="2 3">
    <name type="scientific">Colletotrichum navitas</name>
    <dbReference type="NCBI Taxonomy" id="681940"/>
    <lineage>
        <taxon>Eukaryota</taxon>
        <taxon>Fungi</taxon>
        <taxon>Dikarya</taxon>
        <taxon>Ascomycota</taxon>
        <taxon>Pezizomycotina</taxon>
        <taxon>Sordariomycetes</taxon>
        <taxon>Hypocreomycetidae</taxon>
        <taxon>Glomerellales</taxon>
        <taxon>Glomerellaceae</taxon>
        <taxon>Colletotrichum</taxon>
        <taxon>Colletotrichum graminicola species complex</taxon>
    </lineage>
</organism>
<dbReference type="RefSeq" id="XP_060412382.1">
    <property type="nucleotide sequence ID" value="XM_060552028.1"/>
</dbReference>
<comment type="caution">
    <text evidence="2">The sequence shown here is derived from an EMBL/GenBank/DDBJ whole genome shotgun (WGS) entry which is preliminary data.</text>
</comment>
<dbReference type="AlphaFoldDB" id="A0AAD8PVD9"/>
<name>A0AAD8PVD9_9PEZI</name>
<evidence type="ECO:0000313" key="3">
    <source>
        <dbReference type="Proteomes" id="UP001230504"/>
    </source>
</evidence>
<evidence type="ECO:0000256" key="1">
    <source>
        <dbReference type="SAM" id="MobiDB-lite"/>
    </source>
</evidence>
<dbReference type="EMBL" id="JAHLJV010000045">
    <property type="protein sequence ID" value="KAK1585356.1"/>
    <property type="molecule type" value="Genomic_DNA"/>
</dbReference>
<dbReference type="GeneID" id="85436268"/>